<keyword evidence="3" id="KW-1185">Reference proteome</keyword>
<feature type="transmembrane region" description="Helical" evidence="1">
    <location>
        <begin position="98"/>
        <end position="120"/>
    </location>
</feature>
<dbReference type="EMBL" id="AWET01000008">
    <property type="protein sequence ID" value="ERK03644.1"/>
    <property type="molecule type" value="Genomic_DNA"/>
</dbReference>
<evidence type="ECO:0000313" key="3">
    <source>
        <dbReference type="Proteomes" id="UP000016600"/>
    </source>
</evidence>
<dbReference type="AlphaFoldDB" id="U2MWR4"/>
<evidence type="ECO:0000313" key="2">
    <source>
        <dbReference type="EMBL" id="ERK03644.1"/>
    </source>
</evidence>
<reference evidence="2 3" key="1">
    <citation type="submission" date="2013-08" db="EMBL/GenBank/DDBJ databases">
        <authorList>
            <person name="Durkin A.S."/>
            <person name="Haft D.R."/>
            <person name="McCorrison J."/>
            <person name="Torralba M."/>
            <person name="Gillis M."/>
            <person name="Haft D.H."/>
            <person name="Methe B."/>
            <person name="Sutton G."/>
            <person name="Nelson K.E."/>
        </authorList>
    </citation>
    <scope>NUCLEOTIDE SEQUENCE [LARGE SCALE GENOMIC DNA]</scope>
    <source>
        <strain evidence="2 3">F0068</strain>
    </source>
</reference>
<protein>
    <submittedName>
        <fullName evidence="2">Uncharacterized protein</fullName>
    </submittedName>
</protein>
<feature type="transmembrane region" description="Helical" evidence="1">
    <location>
        <begin position="140"/>
        <end position="160"/>
    </location>
</feature>
<feature type="transmembrane region" description="Helical" evidence="1">
    <location>
        <begin position="18"/>
        <end position="36"/>
    </location>
</feature>
<gene>
    <name evidence="2" type="ORF">HMPREF1218_0114</name>
</gene>
<keyword evidence="1" id="KW-1133">Transmembrane helix</keyword>
<keyword evidence="1" id="KW-0812">Transmembrane</keyword>
<dbReference type="RefSeq" id="WP_021583281.1">
    <property type="nucleotide sequence ID" value="NZ_AWET01000008.1"/>
</dbReference>
<organism evidence="2 3">
    <name type="scientific">Hoylesella pleuritidis F0068</name>
    <dbReference type="NCBI Taxonomy" id="1081904"/>
    <lineage>
        <taxon>Bacteria</taxon>
        <taxon>Pseudomonadati</taxon>
        <taxon>Bacteroidota</taxon>
        <taxon>Bacteroidia</taxon>
        <taxon>Bacteroidales</taxon>
        <taxon>Prevotellaceae</taxon>
        <taxon>Hoylesella</taxon>
    </lineage>
</organism>
<keyword evidence="1" id="KW-0472">Membrane</keyword>
<dbReference type="Proteomes" id="UP000016600">
    <property type="component" value="Unassembled WGS sequence"/>
</dbReference>
<evidence type="ECO:0000256" key="1">
    <source>
        <dbReference type="SAM" id="Phobius"/>
    </source>
</evidence>
<accession>U2MWR4</accession>
<feature type="transmembrane region" description="Helical" evidence="1">
    <location>
        <begin position="56"/>
        <end position="77"/>
    </location>
</feature>
<comment type="caution">
    <text evidence="2">The sequence shown here is derived from an EMBL/GenBank/DDBJ whole genome shotgun (WGS) entry which is preliminary data.</text>
</comment>
<name>U2MWR4_9BACT</name>
<proteinExistence type="predicted"/>
<sequence>MKLSNIHRWPTEHLSQRILYVLIGMATVIFSLFYVIGYDHPYAINPNFNAPLFTDAVIWLMFVLVLGAVGLTFWAVWTGLRKRGKSGRLDNNIPVKQISYAISIGTVVLAAVTFGLGSSSEMLINSRKYADTLWLKTADMFIYTGGLLLIAAVAAVVYGATRYYRKEKR</sequence>
<dbReference type="PATRIC" id="fig|1081904.3.peg.542"/>